<evidence type="ECO:0000256" key="7">
    <source>
        <dbReference type="ARBA" id="ARBA00022967"/>
    </source>
</evidence>
<dbReference type="CDD" id="cd03216">
    <property type="entry name" value="ABC_Carb_Monos_I"/>
    <property type="match status" value="1"/>
</dbReference>
<dbReference type="GO" id="GO:0005886">
    <property type="term" value="C:plasma membrane"/>
    <property type="evidence" value="ECO:0007669"/>
    <property type="project" value="UniProtKB-SubCell"/>
</dbReference>
<feature type="domain" description="ABC transporter" evidence="9">
    <location>
        <begin position="10"/>
        <end position="245"/>
    </location>
</feature>
<gene>
    <name evidence="10" type="ORF">RUMHYD_01686</name>
</gene>
<feature type="domain" description="ABC transporter" evidence="9">
    <location>
        <begin position="251"/>
        <end position="495"/>
    </location>
</feature>
<dbReference type="PROSITE" id="PS00211">
    <property type="entry name" value="ABC_TRANSPORTER_1"/>
    <property type="match status" value="1"/>
</dbReference>
<evidence type="ECO:0000256" key="6">
    <source>
        <dbReference type="ARBA" id="ARBA00022840"/>
    </source>
</evidence>
<dbReference type="PROSITE" id="PS50893">
    <property type="entry name" value="ABC_TRANSPORTER_2"/>
    <property type="match status" value="2"/>
</dbReference>
<dbReference type="PATRIC" id="fig|476272.21.peg.2055"/>
<evidence type="ECO:0000256" key="8">
    <source>
        <dbReference type="ARBA" id="ARBA00023136"/>
    </source>
</evidence>
<protein>
    <recommendedName>
        <fullName evidence="9">ABC transporter domain-containing protein</fullName>
    </recommendedName>
</protein>
<keyword evidence="8" id="KW-0472">Membrane</keyword>
<dbReference type="InterPro" id="IPR003593">
    <property type="entry name" value="AAA+_ATPase"/>
</dbReference>
<evidence type="ECO:0000256" key="4">
    <source>
        <dbReference type="ARBA" id="ARBA00022737"/>
    </source>
</evidence>
<keyword evidence="5" id="KW-0547">Nucleotide-binding</keyword>
<dbReference type="EMBL" id="ACBZ01000083">
    <property type="protein sequence ID" value="EEG49388.1"/>
    <property type="molecule type" value="Genomic_DNA"/>
</dbReference>
<dbReference type="Pfam" id="PF00005">
    <property type="entry name" value="ABC_tran"/>
    <property type="match status" value="2"/>
</dbReference>
<evidence type="ECO:0000313" key="10">
    <source>
        <dbReference type="EMBL" id="EEG49388.1"/>
    </source>
</evidence>
<reference evidence="10 11" key="2">
    <citation type="submission" date="2009-02" db="EMBL/GenBank/DDBJ databases">
        <title>Draft genome sequence of Blautia hydrogenotrophica DSM 10507 (Ruminococcus hydrogenotrophicus DSM 10507).</title>
        <authorList>
            <person name="Sudarsanam P."/>
            <person name="Ley R."/>
            <person name="Guruge J."/>
            <person name="Turnbaugh P.J."/>
            <person name="Mahowald M."/>
            <person name="Liep D."/>
            <person name="Gordon J."/>
        </authorList>
    </citation>
    <scope>NUCLEOTIDE SEQUENCE [LARGE SCALE GENOMIC DNA]</scope>
    <source>
        <strain evidence="11">DSM 10507 / JCM 14656 / S5a33</strain>
    </source>
</reference>
<dbReference type="PANTHER" id="PTHR43790:SF9">
    <property type="entry name" value="GALACTOFURANOSE TRANSPORTER ATP-BINDING PROTEIN YTFR"/>
    <property type="match status" value="1"/>
</dbReference>
<dbReference type="InterPro" id="IPR050107">
    <property type="entry name" value="ABC_carbohydrate_import_ATPase"/>
</dbReference>
<dbReference type="InterPro" id="IPR003439">
    <property type="entry name" value="ABC_transporter-like_ATP-bd"/>
</dbReference>
<dbReference type="FunFam" id="3.40.50.300:FF:000127">
    <property type="entry name" value="Ribose import ATP-binding protein RbsA"/>
    <property type="match status" value="1"/>
</dbReference>
<evidence type="ECO:0000256" key="3">
    <source>
        <dbReference type="ARBA" id="ARBA00022475"/>
    </source>
</evidence>
<sequence>MNMENTEFLLEMRGIDKVFPGTHALDHVDFNLRKGEIHALIGQNGSGKSTLMNILSGGLRMDAGQILRNGQEVNLRSPLSALEHGIAMIHQELKLFPELTVAENLYFGRFPRKGGFIDWERLYEMADENMQTVSRSIRGRQRVGELSVAEQQMVEIVRAVTKNTEVVIMDEPTASLTDEETQTLFRMVQKIKETGVSIIFISHRLDEVIRISDRVTVLRDGVLIGCLEKAEIRDKDQLVNMMIRVRPSATLKEDDKEIGPVVLKTQNLCYKNRLKNLNLSLYQGEVLGIAGLVGAGRTELLKTIFGVYTPTDGEIVVGEKVYRKLGIRQAVKLGIAYMPEDRKGEGLLLKMSVADNEIYAGLEFYCRGGLLNTKRQRQTVEEMGRQLRLKAGSVRDQAGSLSGGNQQKIVIAKWLIAQSSIILMDEPTRGIDVGAKGEIYNLVRQLAREGKSVIFVSSELEEIQTVSDRILVMREGEITKELPMNSTVEEMMRYAV</sequence>
<dbReference type="SUPFAM" id="SSF52540">
    <property type="entry name" value="P-loop containing nucleoside triphosphate hydrolases"/>
    <property type="match status" value="2"/>
</dbReference>
<evidence type="ECO:0000313" key="11">
    <source>
        <dbReference type="Proteomes" id="UP000003100"/>
    </source>
</evidence>
<proteinExistence type="predicted"/>
<dbReference type="Gene3D" id="3.40.50.300">
    <property type="entry name" value="P-loop containing nucleotide triphosphate hydrolases"/>
    <property type="match status" value="2"/>
</dbReference>
<keyword evidence="4" id="KW-0677">Repeat</keyword>
<accession>C0CLG4</accession>
<reference evidence="10 11" key="1">
    <citation type="submission" date="2009-01" db="EMBL/GenBank/DDBJ databases">
        <authorList>
            <person name="Fulton L."/>
            <person name="Clifton S."/>
            <person name="Fulton B."/>
            <person name="Xu J."/>
            <person name="Minx P."/>
            <person name="Pepin K.H."/>
            <person name="Johnson M."/>
            <person name="Bhonagiri V."/>
            <person name="Nash W.E."/>
            <person name="Mardis E.R."/>
            <person name="Wilson R.K."/>
        </authorList>
    </citation>
    <scope>NUCLEOTIDE SEQUENCE [LARGE SCALE GENOMIC DNA]</scope>
    <source>
        <strain evidence="11">DSM 10507 / JCM 14656 / S5a33</strain>
    </source>
</reference>
<evidence type="ECO:0000259" key="9">
    <source>
        <dbReference type="PROSITE" id="PS50893"/>
    </source>
</evidence>
<dbReference type="SMART" id="SM00382">
    <property type="entry name" value="AAA"/>
    <property type="match status" value="2"/>
</dbReference>
<comment type="subcellular location">
    <subcellularLocation>
        <location evidence="1">Cell membrane</location>
        <topology evidence="1">Peripheral membrane protein</topology>
    </subcellularLocation>
</comment>
<dbReference type="CDD" id="cd03215">
    <property type="entry name" value="ABC_Carb_Monos_II"/>
    <property type="match status" value="1"/>
</dbReference>
<keyword evidence="2" id="KW-0813">Transport</keyword>
<name>C0CLG4_BLAHS</name>
<dbReference type="PANTHER" id="PTHR43790">
    <property type="entry name" value="CARBOHYDRATE TRANSPORT ATP-BINDING PROTEIN MG119-RELATED"/>
    <property type="match status" value="1"/>
</dbReference>
<organism evidence="10 11">
    <name type="scientific">Blautia hydrogenotrophica (strain DSM 10507 / JCM 14656 / S5a33)</name>
    <name type="common">Ruminococcus hydrogenotrophicus</name>
    <dbReference type="NCBI Taxonomy" id="476272"/>
    <lineage>
        <taxon>Bacteria</taxon>
        <taxon>Bacillati</taxon>
        <taxon>Bacillota</taxon>
        <taxon>Clostridia</taxon>
        <taxon>Lachnospirales</taxon>
        <taxon>Lachnospiraceae</taxon>
        <taxon>Blautia</taxon>
    </lineage>
</organism>
<keyword evidence="6" id="KW-0067">ATP-binding</keyword>
<evidence type="ECO:0000256" key="2">
    <source>
        <dbReference type="ARBA" id="ARBA00022448"/>
    </source>
</evidence>
<dbReference type="InterPro" id="IPR017871">
    <property type="entry name" value="ABC_transporter-like_CS"/>
</dbReference>
<evidence type="ECO:0000256" key="5">
    <source>
        <dbReference type="ARBA" id="ARBA00022741"/>
    </source>
</evidence>
<keyword evidence="11" id="KW-1185">Reference proteome</keyword>
<keyword evidence="3" id="KW-1003">Cell membrane</keyword>
<dbReference type="InterPro" id="IPR027417">
    <property type="entry name" value="P-loop_NTPase"/>
</dbReference>
<evidence type="ECO:0000256" key="1">
    <source>
        <dbReference type="ARBA" id="ARBA00004202"/>
    </source>
</evidence>
<keyword evidence="7" id="KW-1278">Translocase</keyword>
<dbReference type="AlphaFoldDB" id="C0CLG4"/>
<dbReference type="GO" id="GO:0016887">
    <property type="term" value="F:ATP hydrolysis activity"/>
    <property type="evidence" value="ECO:0007669"/>
    <property type="project" value="InterPro"/>
</dbReference>
<dbReference type="eggNOG" id="COG1129">
    <property type="taxonomic scope" value="Bacteria"/>
</dbReference>
<dbReference type="GO" id="GO:0005524">
    <property type="term" value="F:ATP binding"/>
    <property type="evidence" value="ECO:0007669"/>
    <property type="project" value="UniProtKB-KW"/>
</dbReference>
<dbReference type="Proteomes" id="UP000003100">
    <property type="component" value="Unassembled WGS sequence"/>
</dbReference>
<dbReference type="HOGENOM" id="CLU_000604_92_3_9"/>